<dbReference type="SUPFAM" id="SSF53187">
    <property type="entry name" value="Zn-dependent exopeptidases"/>
    <property type="match status" value="1"/>
</dbReference>
<dbReference type="Gene3D" id="3.40.630.40">
    <property type="entry name" value="Zn-dependent exopeptidases"/>
    <property type="match status" value="1"/>
</dbReference>
<comment type="caution">
    <text evidence="6">The sequence shown here is derived from an EMBL/GenBank/DDBJ whole genome shotgun (WGS) entry which is preliminary data.</text>
</comment>
<dbReference type="EMBL" id="JAOVQO010000017">
    <property type="protein sequence ID" value="MCU9849730.1"/>
    <property type="molecule type" value="Genomic_DNA"/>
</dbReference>
<evidence type="ECO:0000256" key="4">
    <source>
        <dbReference type="SAM" id="SignalP"/>
    </source>
</evidence>
<protein>
    <recommendedName>
        <fullName evidence="2">N-acetylmuramoyl-L-alanine amidase</fullName>
        <ecNumber evidence="2">3.5.1.28</ecNumber>
    </recommendedName>
</protein>
<dbReference type="Gene3D" id="2.60.40.3500">
    <property type="match status" value="1"/>
</dbReference>
<dbReference type="EC" id="3.5.1.28" evidence="2"/>
<dbReference type="CDD" id="cd02696">
    <property type="entry name" value="MurNAc-LAA"/>
    <property type="match status" value="1"/>
</dbReference>
<keyword evidence="7" id="KW-1185">Reference proteome</keyword>
<accession>A0ABT2XDF0</accession>
<evidence type="ECO:0000256" key="1">
    <source>
        <dbReference type="ARBA" id="ARBA00001561"/>
    </source>
</evidence>
<keyword evidence="4" id="KW-0732">Signal</keyword>
<dbReference type="RefSeq" id="WP_263338837.1">
    <property type="nucleotide sequence ID" value="NZ_JAOVQO010000017.1"/>
</dbReference>
<keyword evidence="3" id="KW-0378">Hydrolase</keyword>
<gene>
    <name evidence="6" type="ORF">OEZ60_17150</name>
</gene>
<dbReference type="InterPro" id="IPR002508">
    <property type="entry name" value="MurNAc-LAA_cat"/>
</dbReference>
<name>A0ABT2XDF0_9RHOB</name>
<proteinExistence type="predicted"/>
<sequence length="410" mass="43166">MVGHGVRAALAGALCAVAAFAAQAEEPASLAKLDPAASRVADEGAGVALDLAISEPVPYRAFLLAEPPRLVLDFAEVDFAAARPAELDSAARVTELGWGPIRAGWSRLVAELDGPYRIASAEERIAGDRSAAIRVRLEPVPVAEFAVLTAGGVPEGARWADPAPVPQGAPKRRQTGEAPLIVVLDPGHGGIDPGAEVGKILEADVTLSFAQELAERLRHEGMTVVLTREADDFVPLEARISAARAASADVFLSLHADALAEGEAIGATVYLLAEEASDAASAKLAERHDRADLLAGVDLSGQDDVVASVMMDMARAETRPRTERLARELAASISATGGRMHRHPIQEAEFSVLKSADIPSVLLELGFLSSEGDRRRLADPVWRAAMQEAILAALNDWAVADAAEARLIRR</sequence>
<comment type="catalytic activity">
    <reaction evidence="1">
        <text>Hydrolyzes the link between N-acetylmuramoyl residues and L-amino acid residues in certain cell-wall glycopeptides.</text>
        <dbReference type="EC" id="3.5.1.28"/>
    </reaction>
</comment>
<reference evidence="6 7" key="1">
    <citation type="submission" date="2022-10" db="EMBL/GenBank/DDBJ databases">
        <title>Defluviimonas sp. nov., isolated from ocean surface sediments.</title>
        <authorList>
            <person name="He W."/>
            <person name="Wang L."/>
            <person name="Zhang D.-F."/>
        </authorList>
    </citation>
    <scope>NUCLEOTIDE SEQUENCE [LARGE SCALE GENOMIC DNA]</scope>
    <source>
        <strain evidence="6 7">WL0024</strain>
    </source>
</reference>
<dbReference type="PANTHER" id="PTHR30404">
    <property type="entry name" value="N-ACETYLMURAMOYL-L-ALANINE AMIDASE"/>
    <property type="match status" value="1"/>
</dbReference>
<evidence type="ECO:0000313" key="6">
    <source>
        <dbReference type="EMBL" id="MCU9849730.1"/>
    </source>
</evidence>
<dbReference type="SMART" id="SM00646">
    <property type="entry name" value="Ami_3"/>
    <property type="match status" value="1"/>
</dbReference>
<organism evidence="6 7">
    <name type="scientific">Albidovulum salinarum</name>
    <dbReference type="NCBI Taxonomy" id="2984153"/>
    <lineage>
        <taxon>Bacteria</taxon>
        <taxon>Pseudomonadati</taxon>
        <taxon>Pseudomonadota</taxon>
        <taxon>Alphaproteobacteria</taxon>
        <taxon>Rhodobacterales</taxon>
        <taxon>Paracoccaceae</taxon>
        <taxon>Albidovulum</taxon>
    </lineage>
</organism>
<dbReference type="PANTHER" id="PTHR30404:SF0">
    <property type="entry name" value="N-ACETYLMURAMOYL-L-ALANINE AMIDASE AMIC"/>
    <property type="match status" value="1"/>
</dbReference>
<feature type="domain" description="MurNAc-LAA" evidence="5">
    <location>
        <begin position="240"/>
        <end position="395"/>
    </location>
</feature>
<evidence type="ECO:0000313" key="7">
    <source>
        <dbReference type="Proteomes" id="UP001209535"/>
    </source>
</evidence>
<feature type="signal peptide" evidence="4">
    <location>
        <begin position="1"/>
        <end position="24"/>
    </location>
</feature>
<dbReference type="InterPro" id="IPR050695">
    <property type="entry name" value="N-acetylmuramoyl_amidase_3"/>
</dbReference>
<feature type="chain" id="PRO_5046114053" description="N-acetylmuramoyl-L-alanine amidase" evidence="4">
    <location>
        <begin position="25"/>
        <end position="410"/>
    </location>
</feature>
<evidence type="ECO:0000259" key="5">
    <source>
        <dbReference type="SMART" id="SM00646"/>
    </source>
</evidence>
<dbReference type="Proteomes" id="UP001209535">
    <property type="component" value="Unassembled WGS sequence"/>
</dbReference>
<evidence type="ECO:0000256" key="2">
    <source>
        <dbReference type="ARBA" id="ARBA00011901"/>
    </source>
</evidence>
<evidence type="ECO:0000256" key="3">
    <source>
        <dbReference type="ARBA" id="ARBA00022801"/>
    </source>
</evidence>
<dbReference type="Pfam" id="PF01520">
    <property type="entry name" value="Amidase_3"/>
    <property type="match status" value="1"/>
</dbReference>